<dbReference type="PANTHER" id="PTHR41313">
    <property type="entry name" value="ADENINE-SPECIFIC METHYLTRANSFERASE"/>
    <property type="match status" value="1"/>
</dbReference>
<evidence type="ECO:0000259" key="1">
    <source>
        <dbReference type="Pfam" id="PF02384"/>
    </source>
</evidence>
<reference evidence="3 4" key="1">
    <citation type="submission" date="2015-01" db="EMBL/GenBank/DDBJ databases">
        <title>Comparative genomics of the lactic acid bacteria isolated from the honey bee gut.</title>
        <authorList>
            <person name="Ellegaard K.M."/>
            <person name="Tamarit D."/>
            <person name="Javelind E."/>
            <person name="Olofsson T."/>
            <person name="Andersson S.G."/>
            <person name="Vasquez A."/>
        </authorList>
    </citation>
    <scope>NUCLEOTIDE SEQUENCE [LARGE SCALE GENOMIC DNA]</scope>
    <source>
        <strain evidence="3 4">Hma8</strain>
    </source>
</reference>
<dbReference type="HOGENOM" id="CLU_073534_0_0_9"/>
<proteinExistence type="predicted"/>
<evidence type="ECO:0000313" key="3">
    <source>
        <dbReference type="EMBL" id="KJY57189.1"/>
    </source>
</evidence>
<protein>
    <submittedName>
        <fullName evidence="3">Putative site-specific DNA-methyltransferase (Adenine-specific)</fullName>
    </submittedName>
</protein>
<dbReference type="GO" id="GO:0008170">
    <property type="term" value="F:N-methyltransferase activity"/>
    <property type="evidence" value="ECO:0007669"/>
    <property type="project" value="InterPro"/>
</dbReference>
<dbReference type="Pfam" id="PF02384">
    <property type="entry name" value="N6_Mtase"/>
    <property type="match status" value="1"/>
</dbReference>
<sequence length="333" mass="37621">MDNIEKLFNNFLDCVKCLQEALNVSLGDALVETFDNLENNQIKVELGAPDKETVQKLSQKYANLHYDQLSPKIKIQIFTLLVLKAVNEDGLDVNQMPTPPAIATVIAMFMLKLLPKEKLIIVDPAIGTGNLLFSVVRQLKNSNHSKTDFELYGIDNDEEMLSFADIAAHLNKIDIEMFCQDGLTPWMFPSPDVVVSDLPVGYYPVDDNAANFATKSVKGHSLAHLLFIEQIIKNLRPAGYAFLLVPQTILSGKGGSDFMPWLSEKVFLRSIIELPDNAFQNKFNQRSILIFQNHGKDARNSEVFLTKLDSFKKEEDLIKLNVKLNEWYTKNIN</sequence>
<feature type="domain" description="YtxK-like N-terminal helical" evidence="2">
    <location>
        <begin position="5"/>
        <end position="85"/>
    </location>
</feature>
<dbReference type="SUPFAM" id="SSF53335">
    <property type="entry name" value="S-adenosyl-L-methionine-dependent methyltransferases"/>
    <property type="match status" value="1"/>
</dbReference>
<dbReference type="CDD" id="cd02440">
    <property type="entry name" value="AdoMet_MTases"/>
    <property type="match status" value="1"/>
</dbReference>
<dbReference type="OrthoDB" id="9788159at2"/>
<dbReference type="RefSeq" id="WP_046324670.1">
    <property type="nucleotide sequence ID" value="NZ_JBHTMT010000003.1"/>
</dbReference>
<accession>A0A0F4LFZ8</accession>
<dbReference type="InterPro" id="IPR003356">
    <property type="entry name" value="DNA_methylase_A-5"/>
</dbReference>
<dbReference type="InterPro" id="IPR048375">
    <property type="entry name" value="YtxK-like_N"/>
</dbReference>
<keyword evidence="3" id="KW-0489">Methyltransferase</keyword>
<dbReference type="InterPro" id="IPR052933">
    <property type="entry name" value="DNA_Protect_Modify"/>
</dbReference>
<dbReference type="AlphaFoldDB" id="A0A0F4LFZ8"/>
<dbReference type="Gene3D" id="3.40.50.150">
    <property type="entry name" value="Vaccinia Virus protein VP39"/>
    <property type="match status" value="1"/>
</dbReference>
<comment type="caution">
    <text evidence="3">The sequence shown here is derived from an EMBL/GenBank/DDBJ whole genome shotgun (WGS) entry which is preliminary data.</text>
</comment>
<evidence type="ECO:0000313" key="4">
    <source>
        <dbReference type="Proteomes" id="UP000033531"/>
    </source>
</evidence>
<evidence type="ECO:0000259" key="2">
    <source>
        <dbReference type="Pfam" id="PF21106"/>
    </source>
</evidence>
<dbReference type="PATRIC" id="fig|1218507.3.peg.886"/>
<dbReference type="Pfam" id="PF21106">
    <property type="entry name" value="YtxK_like"/>
    <property type="match status" value="1"/>
</dbReference>
<dbReference type="PANTHER" id="PTHR41313:SF1">
    <property type="entry name" value="DNA METHYLASE ADENINE-SPECIFIC DOMAIN-CONTAINING PROTEIN"/>
    <property type="match status" value="1"/>
</dbReference>
<gene>
    <name evidence="3" type="ORF">JF74_07180</name>
</gene>
<dbReference type="EMBL" id="JXLI01000009">
    <property type="protein sequence ID" value="KJY57189.1"/>
    <property type="molecule type" value="Genomic_DNA"/>
</dbReference>
<feature type="domain" description="DNA methylase adenine-specific" evidence="1">
    <location>
        <begin position="87"/>
        <end position="315"/>
    </location>
</feature>
<dbReference type="InterPro" id="IPR016843">
    <property type="entry name" value="S-AdoMet-dep_Ade-MeTrfase_prd"/>
</dbReference>
<organism evidence="3 4">
    <name type="scientific">Lactobacillus melliventris</name>
    <dbReference type="NCBI Taxonomy" id="1218507"/>
    <lineage>
        <taxon>Bacteria</taxon>
        <taxon>Bacillati</taxon>
        <taxon>Bacillota</taxon>
        <taxon>Bacilli</taxon>
        <taxon>Lactobacillales</taxon>
        <taxon>Lactobacillaceae</taxon>
        <taxon>Lactobacillus</taxon>
    </lineage>
</organism>
<dbReference type="GO" id="GO:0003677">
    <property type="term" value="F:DNA binding"/>
    <property type="evidence" value="ECO:0007669"/>
    <property type="project" value="InterPro"/>
</dbReference>
<dbReference type="STRING" id="1218507.JF74_07180"/>
<dbReference type="PRINTS" id="PR00507">
    <property type="entry name" value="N12N6MTFRASE"/>
</dbReference>
<dbReference type="Proteomes" id="UP000033531">
    <property type="component" value="Unassembled WGS sequence"/>
</dbReference>
<dbReference type="InterPro" id="IPR029063">
    <property type="entry name" value="SAM-dependent_MTases_sf"/>
</dbReference>
<dbReference type="GO" id="GO:0032259">
    <property type="term" value="P:methylation"/>
    <property type="evidence" value="ECO:0007669"/>
    <property type="project" value="UniProtKB-KW"/>
</dbReference>
<name>A0A0F4LFZ8_9LACO</name>
<dbReference type="Gene3D" id="1.10.150.470">
    <property type="match status" value="1"/>
</dbReference>
<dbReference type="PIRSF" id="PIRSF026567">
    <property type="entry name" value="Adenine_mtase_bact_prd"/>
    <property type="match status" value="1"/>
</dbReference>
<keyword evidence="3" id="KW-0808">Transferase</keyword>